<gene>
    <name evidence="8" type="ORF">KQI82_07485</name>
</gene>
<evidence type="ECO:0000256" key="1">
    <source>
        <dbReference type="ARBA" id="ARBA00004651"/>
    </source>
</evidence>
<keyword evidence="2" id="KW-1003">Cell membrane</keyword>
<protein>
    <submittedName>
        <fullName evidence="8">MFS transporter</fullName>
    </submittedName>
</protein>
<reference evidence="8 9" key="1">
    <citation type="submission" date="2021-06" db="EMBL/GenBank/DDBJ databases">
        <authorList>
            <person name="Sun Q."/>
            <person name="Li D."/>
        </authorList>
    </citation>
    <scope>NUCLEOTIDE SEQUENCE [LARGE SCALE GENOMIC DNA]</scope>
    <source>
        <strain evidence="8 9">MSJ-2</strain>
    </source>
</reference>
<feature type="transmembrane region" description="Helical" evidence="6">
    <location>
        <begin position="215"/>
        <end position="235"/>
    </location>
</feature>
<dbReference type="InterPro" id="IPR020846">
    <property type="entry name" value="MFS_dom"/>
</dbReference>
<dbReference type="InterPro" id="IPR011701">
    <property type="entry name" value="MFS"/>
</dbReference>
<dbReference type="RefSeq" id="WP_216632205.1">
    <property type="nucleotide sequence ID" value="NZ_JAHLQN010000001.1"/>
</dbReference>
<feature type="domain" description="Major facilitator superfamily (MFS) profile" evidence="7">
    <location>
        <begin position="12"/>
        <end position="395"/>
    </location>
</feature>
<organism evidence="8 9">
    <name type="scientific">Dysosmobacter acutus</name>
    <dbReference type="NCBI Taxonomy" id="2841504"/>
    <lineage>
        <taxon>Bacteria</taxon>
        <taxon>Bacillati</taxon>
        <taxon>Bacillota</taxon>
        <taxon>Clostridia</taxon>
        <taxon>Eubacteriales</taxon>
        <taxon>Oscillospiraceae</taxon>
        <taxon>Dysosmobacter</taxon>
    </lineage>
</organism>
<sequence length="397" mass="42442">MKLKIGQNRWLALVAVTLAYSFAFLTRYIWSPVMADAGAEFQLDSVQMGLYMTAFMIGYLFMQLPGGILADRLQPKYLLMGMVCVATVCSAVFASTSSYPAGLIIRAVEGVSCGGIYSSCSKIVSGYFQQKDRAVAMGILLASPPLGILLANSLGEPLNEALGWRATIRIIAYIGIAVTALLALSVRTQDKLGGGVSGRGLLEGAVLYFRDSQQLLLGVGGMLSMFASVGFATWMNTYMKVELGYSGILGGALLTVYSVVGIAATCCSGALVKKFGWDPRRFIIVLFACGALCTILFGMLKGYPALMAVGVVYGIVVNLPSAHLANLCIQRAPEKHIGSMCALENLIFQSGAMLQSYIIGTAADSQGGYHCMWWIFSAACVLSVLFICLFQPKRNIS</sequence>
<feature type="transmembrane region" description="Helical" evidence="6">
    <location>
        <begin position="247"/>
        <end position="270"/>
    </location>
</feature>
<comment type="subcellular location">
    <subcellularLocation>
        <location evidence="1">Cell membrane</location>
        <topology evidence="1">Multi-pass membrane protein</topology>
    </subcellularLocation>
</comment>
<dbReference type="PANTHER" id="PTHR43124:SF3">
    <property type="entry name" value="CHLORAMPHENICOL EFFLUX PUMP RV0191"/>
    <property type="match status" value="1"/>
</dbReference>
<evidence type="ECO:0000256" key="4">
    <source>
        <dbReference type="ARBA" id="ARBA00022989"/>
    </source>
</evidence>
<evidence type="ECO:0000256" key="2">
    <source>
        <dbReference type="ARBA" id="ARBA00022475"/>
    </source>
</evidence>
<feature type="transmembrane region" description="Helical" evidence="6">
    <location>
        <begin position="282"/>
        <end position="300"/>
    </location>
</feature>
<dbReference type="InterPro" id="IPR050189">
    <property type="entry name" value="MFS_Efflux_Transporters"/>
</dbReference>
<feature type="transmembrane region" description="Helical" evidence="6">
    <location>
        <begin position="166"/>
        <end position="184"/>
    </location>
</feature>
<evidence type="ECO:0000256" key="5">
    <source>
        <dbReference type="ARBA" id="ARBA00023136"/>
    </source>
</evidence>
<evidence type="ECO:0000256" key="6">
    <source>
        <dbReference type="SAM" id="Phobius"/>
    </source>
</evidence>
<evidence type="ECO:0000313" key="8">
    <source>
        <dbReference type="EMBL" id="MBU5626755.1"/>
    </source>
</evidence>
<feature type="transmembrane region" description="Helical" evidence="6">
    <location>
        <begin position="341"/>
        <end position="360"/>
    </location>
</feature>
<keyword evidence="4 6" id="KW-1133">Transmembrane helix</keyword>
<feature type="transmembrane region" description="Helical" evidence="6">
    <location>
        <begin position="103"/>
        <end position="123"/>
    </location>
</feature>
<dbReference type="EMBL" id="JAHLQN010000001">
    <property type="protein sequence ID" value="MBU5626755.1"/>
    <property type="molecule type" value="Genomic_DNA"/>
</dbReference>
<comment type="caution">
    <text evidence="8">The sequence shown here is derived from an EMBL/GenBank/DDBJ whole genome shotgun (WGS) entry which is preliminary data.</text>
</comment>
<feature type="transmembrane region" description="Helical" evidence="6">
    <location>
        <begin position="50"/>
        <end position="70"/>
    </location>
</feature>
<name>A0ABS6FBK3_9FIRM</name>
<feature type="transmembrane region" description="Helical" evidence="6">
    <location>
        <begin position="12"/>
        <end position="30"/>
    </location>
</feature>
<dbReference type="Pfam" id="PF07690">
    <property type="entry name" value="MFS_1"/>
    <property type="match status" value="1"/>
</dbReference>
<feature type="transmembrane region" description="Helical" evidence="6">
    <location>
        <begin position="372"/>
        <end position="390"/>
    </location>
</feature>
<keyword evidence="5 6" id="KW-0472">Membrane</keyword>
<dbReference type="PANTHER" id="PTHR43124">
    <property type="entry name" value="PURINE EFFLUX PUMP PBUE"/>
    <property type="match status" value="1"/>
</dbReference>
<evidence type="ECO:0000256" key="3">
    <source>
        <dbReference type="ARBA" id="ARBA00022692"/>
    </source>
</evidence>
<evidence type="ECO:0000259" key="7">
    <source>
        <dbReference type="PROSITE" id="PS50850"/>
    </source>
</evidence>
<keyword evidence="3 6" id="KW-0812">Transmembrane</keyword>
<evidence type="ECO:0000313" key="9">
    <source>
        <dbReference type="Proteomes" id="UP000787672"/>
    </source>
</evidence>
<dbReference type="Proteomes" id="UP000787672">
    <property type="component" value="Unassembled WGS sequence"/>
</dbReference>
<feature type="transmembrane region" description="Helical" evidence="6">
    <location>
        <begin position="306"/>
        <end position="329"/>
    </location>
</feature>
<accession>A0ABS6FBK3</accession>
<proteinExistence type="predicted"/>
<dbReference type="PROSITE" id="PS50850">
    <property type="entry name" value="MFS"/>
    <property type="match status" value="1"/>
</dbReference>
<feature type="transmembrane region" description="Helical" evidence="6">
    <location>
        <begin position="135"/>
        <end position="154"/>
    </location>
</feature>
<feature type="transmembrane region" description="Helical" evidence="6">
    <location>
        <begin position="77"/>
        <end position="97"/>
    </location>
</feature>
<keyword evidence="9" id="KW-1185">Reference proteome</keyword>